<keyword evidence="2" id="KW-1185">Reference proteome</keyword>
<gene>
    <name evidence="1" type="ORF">FH972_026089</name>
</gene>
<evidence type="ECO:0000313" key="2">
    <source>
        <dbReference type="Proteomes" id="UP000327013"/>
    </source>
</evidence>
<accession>A0A5N6L350</accession>
<dbReference type="EMBL" id="VIBQ01000076">
    <property type="protein sequence ID" value="KAB8627256.1"/>
    <property type="molecule type" value="Genomic_DNA"/>
</dbReference>
<evidence type="ECO:0000313" key="1">
    <source>
        <dbReference type="EMBL" id="KAB8627256.1"/>
    </source>
</evidence>
<dbReference type="Proteomes" id="UP000327013">
    <property type="component" value="Unassembled WGS sequence"/>
</dbReference>
<protein>
    <submittedName>
        <fullName evidence="1">Uncharacterized protein</fullName>
    </submittedName>
</protein>
<sequence length="78" mass="9112">MPGRKPSMHRAMLMRESALQRPFLTHTGSGGKMRAITTRRQSVLHILIEVARNWTVREMWRILTQLGGWKRVKECAVR</sequence>
<proteinExistence type="predicted"/>
<dbReference type="AlphaFoldDB" id="A0A5N6L350"/>
<comment type="caution">
    <text evidence="1">The sequence shown here is derived from an EMBL/GenBank/DDBJ whole genome shotgun (WGS) entry which is preliminary data.</text>
</comment>
<name>A0A5N6L350_9ROSI</name>
<reference evidence="1 2" key="1">
    <citation type="submission" date="2019-06" db="EMBL/GenBank/DDBJ databases">
        <title>A chromosomal-level reference genome of Carpinus fangiana (Coryloideae, Betulaceae).</title>
        <authorList>
            <person name="Yang X."/>
            <person name="Wang Z."/>
            <person name="Zhang L."/>
            <person name="Hao G."/>
            <person name="Liu J."/>
            <person name="Yang Y."/>
        </authorList>
    </citation>
    <scope>NUCLEOTIDE SEQUENCE [LARGE SCALE GENOMIC DNA]</scope>
    <source>
        <strain evidence="1">Cfa_2016G</strain>
        <tissue evidence="1">Leaf</tissue>
    </source>
</reference>
<organism evidence="1 2">
    <name type="scientific">Carpinus fangiana</name>
    <dbReference type="NCBI Taxonomy" id="176857"/>
    <lineage>
        <taxon>Eukaryota</taxon>
        <taxon>Viridiplantae</taxon>
        <taxon>Streptophyta</taxon>
        <taxon>Embryophyta</taxon>
        <taxon>Tracheophyta</taxon>
        <taxon>Spermatophyta</taxon>
        <taxon>Magnoliopsida</taxon>
        <taxon>eudicotyledons</taxon>
        <taxon>Gunneridae</taxon>
        <taxon>Pentapetalae</taxon>
        <taxon>rosids</taxon>
        <taxon>fabids</taxon>
        <taxon>Fagales</taxon>
        <taxon>Betulaceae</taxon>
        <taxon>Carpinus</taxon>
    </lineage>
</organism>